<reference evidence="1 2" key="1">
    <citation type="journal article" date="2016" name="Nat. Commun.">
        <title>Thousands of microbial genomes shed light on interconnected biogeochemical processes in an aquifer system.</title>
        <authorList>
            <person name="Anantharaman K."/>
            <person name="Brown C.T."/>
            <person name="Hug L.A."/>
            <person name="Sharon I."/>
            <person name="Castelle C.J."/>
            <person name="Probst A.J."/>
            <person name="Thomas B.C."/>
            <person name="Singh A."/>
            <person name="Wilkins M.J."/>
            <person name="Karaoz U."/>
            <person name="Brodie E.L."/>
            <person name="Williams K.H."/>
            <person name="Hubbard S.S."/>
            <person name="Banfield J.F."/>
        </authorList>
    </citation>
    <scope>NUCLEOTIDE SEQUENCE [LARGE SCALE GENOMIC DNA]</scope>
</reference>
<proteinExistence type="predicted"/>
<protein>
    <recommendedName>
        <fullName evidence="3">VWFA domain-containing protein</fullName>
    </recommendedName>
</protein>
<evidence type="ECO:0008006" key="3">
    <source>
        <dbReference type="Google" id="ProtNLM"/>
    </source>
</evidence>
<gene>
    <name evidence="1" type="ORF">A3I41_03605</name>
</gene>
<evidence type="ECO:0000313" key="1">
    <source>
        <dbReference type="EMBL" id="OGL87009.1"/>
    </source>
</evidence>
<dbReference type="SUPFAM" id="SSF53300">
    <property type="entry name" value="vWA-like"/>
    <property type="match status" value="1"/>
</dbReference>
<name>A0A1F7V918_9BACT</name>
<organism evidence="1 2">
    <name type="scientific">Candidatus Uhrbacteria bacterium RIFCSPLOWO2_02_FULL_48_18</name>
    <dbReference type="NCBI Taxonomy" id="1802408"/>
    <lineage>
        <taxon>Bacteria</taxon>
        <taxon>Candidatus Uhriibacteriota</taxon>
    </lineage>
</organism>
<comment type="caution">
    <text evidence="1">The sequence shown here is derived from an EMBL/GenBank/DDBJ whole genome shotgun (WGS) entry which is preliminary data.</text>
</comment>
<sequence length="306" mass="34224">MPDYDPPRARATYTHDANRSYAEAEQKGTKDWDLLPESITTAAENALLLVNDMTGSMSSWPITVRTKALYLDHELRTMYLSEDTDVAFCAFGDAMHNERYPLQVREFTRGKAGHEVRLGELVHTKGGGGGGHETSELAALYIARNVHVPNQSRKPIVIFNTDEAPYDEVTVARARDIARVKIDKKMTTKEVFAELTRKFSVYLIQKPYDSSSDQAWITKTWEDLIGADHIALLPDENRIVDVIFGILGHYSGKIEAFKRELESRQTPEQVRVVMAALKPIFANAVSDGRSITHGLDDEGNDVGSLI</sequence>
<evidence type="ECO:0000313" key="2">
    <source>
        <dbReference type="Proteomes" id="UP000176593"/>
    </source>
</evidence>
<dbReference type="AlphaFoldDB" id="A0A1F7V918"/>
<accession>A0A1F7V918</accession>
<dbReference type="InterPro" id="IPR036465">
    <property type="entry name" value="vWFA_dom_sf"/>
</dbReference>
<dbReference type="Proteomes" id="UP000176593">
    <property type="component" value="Unassembled WGS sequence"/>
</dbReference>
<dbReference type="EMBL" id="MGEQ01000003">
    <property type="protein sequence ID" value="OGL87009.1"/>
    <property type="molecule type" value="Genomic_DNA"/>
</dbReference>